<dbReference type="RefSeq" id="XP_044658376.1">
    <property type="nucleotide sequence ID" value="XM_044802441.1"/>
</dbReference>
<accession>A0A9P3FIH6</accession>
<reference evidence="2 3" key="1">
    <citation type="submission" date="2021-01" db="EMBL/GenBank/DDBJ databases">
        <title>Cercospora kikuchii MAFF 305040 whole genome shotgun sequence.</title>
        <authorList>
            <person name="Kashiwa T."/>
            <person name="Suzuki T."/>
        </authorList>
    </citation>
    <scope>NUCLEOTIDE SEQUENCE [LARGE SCALE GENOMIC DNA]</scope>
    <source>
        <strain evidence="2 3">MAFF 305040</strain>
    </source>
</reference>
<evidence type="ECO:0000313" key="2">
    <source>
        <dbReference type="EMBL" id="GIZ43889.1"/>
    </source>
</evidence>
<evidence type="ECO:0000313" key="3">
    <source>
        <dbReference type="Proteomes" id="UP000825890"/>
    </source>
</evidence>
<keyword evidence="3" id="KW-1185">Reference proteome</keyword>
<comment type="caution">
    <text evidence="2">The sequence shown here is derived from an EMBL/GenBank/DDBJ whole genome shotgun (WGS) entry which is preliminary data.</text>
</comment>
<protein>
    <submittedName>
        <fullName evidence="2">Uncharacterized protein</fullName>
    </submittedName>
</protein>
<dbReference type="GeneID" id="68292676"/>
<dbReference type="OrthoDB" id="2555959at2759"/>
<keyword evidence="1" id="KW-0812">Transmembrane</keyword>
<name>A0A9P3FIH6_9PEZI</name>
<sequence length="66" mass="7481">MSLWQSYRNLAPKTRLILGGGIMAWGAFSLFVSDKAEQAFGLVPTEQDKEKLQDSIPKIHFVEKEK</sequence>
<organism evidence="2 3">
    <name type="scientific">Cercospora kikuchii</name>
    <dbReference type="NCBI Taxonomy" id="84275"/>
    <lineage>
        <taxon>Eukaryota</taxon>
        <taxon>Fungi</taxon>
        <taxon>Dikarya</taxon>
        <taxon>Ascomycota</taxon>
        <taxon>Pezizomycotina</taxon>
        <taxon>Dothideomycetes</taxon>
        <taxon>Dothideomycetidae</taxon>
        <taxon>Mycosphaerellales</taxon>
        <taxon>Mycosphaerellaceae</taxon>
        <taxon>Cercospora</taxon>
    </lineage>
</organism>
<gene>
    <name evidence="2" type="ORF">CKM354_000710100</name>
</gene>
<evidence type="ECO:0000256" key="1">
    <source>
        <dbReference type="SAM" id="Phobius"/>
    </source>
</evidence>
<dbReference type="EMBL" id="BOLY01000004">
    <property type="protein sequence ID" value="GIZ43889.1"/>
    <property type="molecule type" value="Genomic_DNA"/>
</dbReference>
<keyword evidence="1" id="KW-1133">Transmembrane helix</keyword>
<feature type="transmembrane region" description="Helical" evidence="1">
    <location>
        <begin position="16"/>
        <end position="33"/>
    </location>
</feature>
<proteinExistence type="predicted"/>
<dbReference type="Proteomes" id="UP000825890">
    <property type="component" value="Unassembled WGS sequence"/>
</dbReference>
<keyword evidence="1" id="KW-0472">Membrane</keyword>
<dbReference type="AlphaFoldDB" id="A0A9P3FIH6"/>